<dbReference type="InterPro" id="IPR043216">
    <property type="entry name" value="PAP-like"/>
</dbReference>
<accession>A0A5B0SGS3</accession>
<dbReference type="GO" id="GO:0046839">
    <property type="term" value="P:phospholipid dephosphorylation"/>
    <property type="evidence" value="ECO:0007669"/>
    <property type="project" value="TreeGrafter"/>
</dbReference>
<name>A0A5B0SGS3_PUCGR</name>
<dbReference type="FunFam" id="1.20.144.10:FF:000017">
    <property type="entry name" value="Diacylglycerol pyrophosphate phosphatase 1"/>
    <property type="match status" value="1"/>
</dbReference>
<comment type="caution">
    <text evidence="9">The sequence shown here is derived from an EMBL/GenBank/DDBJ whole genome shotgun (WGS) entry which is preliminary data.</text>
</comment>
<evidence type="ECO:0000256" key="1">
    <source>
        <dbReference type="ARBA" id="ARBA00004141"/>
    </source>
</evidence>
<comment type="subcellular location">
    <subcellularLocation>
        <location evidence="1">Membrane</location>
        <topology evidence="1">Multi-pass membrane protein</topology>
    </subcellularLocation>
</comment>
<evidence type="ECO:0000256" key="7">
    <source>
        <dbReference type="SAM" id="Phobius"/>
    </source>
</evidence>
<feature type="region of interest" description="Disordered" evidence="6">
    <location>
        <begin position="335"/>
        <end position="426"/>
    </location>
</feature>
<dbReference type="SMART" id="SM00014">
    <property type="entry name" value="acidPPc"/>
    <property type="match status" value="1"/>
</dbReference>
<keyword evidence="5 7" id="KW-0472">Membrane</keyword>
<evidence type="ECO:0000313" key="10">
    <source>
        <dbReference type="Proteomes" id="UP000325313"/>
    </source>
</evidence>
<feature type="transmembrane region" description="Helical" evidence="7">
    <location>
        <begin position="311"/>
        <end position="330"/>
    </location>
</feature>
<feature type="domain" description="Phosphatidic acid phosphatase type 2/haloperoxidase" evidence="8">
    <location>
        <begin position="176"/>
        <end position="326"/>
    </location>
</feature>
<comment type="similarity">
    <text evidence="2">Belongs to the PA-phosphatase related phosphoesterase family.</text>
</comment>
<feature type="compositionally biased region" description="Basic and acidic residues" evidence="6">
    <location>
        <begin position="416"/>
        <end position="426"/>
    </location>
</feature>
<dbReference type="InterPro" id="IPR000326">
    <property type="entry name" value="PAP2/HPO"/>
</dbReference>
<dbReference type="Gene3D" id="1.20.144.10">
    <property type="entry name" value="Phosphatidic acid phosphatase type 2/haloperoxidase"/>
    <property type="match status" value="1"/>
</dbReference>
<evidence type="ECO:0000256" key="2">
    <source>
        <dbReference type="ARBA" id="ARBA00008816"/>
    </source>
</evidence>
<evidence type="ECO:0000256" key="4">
    <source>
        <dbReference type="ARBA" id="ARBA00022989"/>
    </source>
</evidence>
<feature type="transmembrane region" description="Helical" evidence="7">
    <location>
        <begin position="175"/>
        <end position="199"/>
    </location>
</feature>
<organism evidence="9 10">
    <name type="scientific">Puccinia graminis f. sp. tritici</name>
    <dbReference type="NCBI Taxonomy" id="56615"/>
    <lineage>
        <taxon>Eukaryota</taxon>
        <taxon>Fungi</taxon>
        <taxon>Dikarya</taxon>
        <taxon>Basidiomycota</taxon>
        <taxon>Pucciniomycotina</taxon>
        <taxon>Pucciniomycetes</taxon>
        <taxon>Pucciniales</taxon>
        <taxon>Pucciniaceae</taxon>
        <taxon>Puccinia</taxon>
    </lineage>
</organism>
<keyword evidence="4 7" id="KW-1133">Transmembrane helix</keyword>
<evidence type="ECO:0000256" key="5">
    <source>
        <dbReference type="ARBA" id="ARBA00023136"/>
    </source>
</evidence>
<feature type="region of interest" description="Disordered" evidence="6">
    <location>
        <begin position="40"/>
        <end position="63"/>
    </location>
</feature>
<dbReference type="EMBL" id="VDEP01000011">
    <property type="protein sequence ID" value="KAA1137171.1"/>
    <property type="molecule type" value="Genomic_DNA"/>
</dbReference>
<reference evidence="9 10" key="1">
    <citation type="submission" date="2019-05" db="EMBL/GenBank/DDBJ databases">
        <title>Emergence of the Ug99 lineage of the wheat stem rust pathogen through somatic hybridization.</title>
        <authorList>
            <person name="Li F."/>
            <person name="Upadhyaya N.M."/>
            <person name="Sperschneider J."/>
            <person name="Matny O."/>
            <person name="Nguyen-Phuc H."/>
            <person name="Mago R."/>
            <person name="Raley C."/>
            <person name="Miller M.E."/>
            <person name="Silverstein K.A.T."/>
            <person name="Henningsen E."/>
            <person name="Hirsch C.D."/>
            <person name="Visser B."/>
            <person name="Pretorius Z.A."/>
            <person name="Steffenson B.J."/>
            <person name="Schwessinger B."/>
            <person name="Dodds P.N."/>
            <person name="Figueroa M."/>
        </authorList>
    </citation>
    <scope>NUCLEOTIDE SEQUENCE [LARGE SCALE GENOMIC DNA]</scope>
    <source>
        <strain evidence="9 10">Ug99</strain>
    </source>
</reference>
<dbReference type="InterPro" id="IPR036938">
    <property type="entry name" value="PAP2/HPO_sf"/>
</dbReference>
<evidence type="ECO:0000256" key="6">
    <source>
        <dbReference type="SAM" id="MobiDB-lite"/>
    </source>
</evidence>
<sequence>MVAMSKYSLVNDRSLGKAAMHLKLPSPNILTHHLHPYESIPMLPPSQPKTNNNQQQQQQQQQLPQDRLGILPDVLFKNRSFNSSRRTENKRRIELLWSYLADWVVVILMAVIFGLLDRLHGHHREFDLNDPTIQFSHAVHERIPVPFLGVLAVLIPAVLIIICSQLLLRSSWDTHIGLLGLALSLSLSLVVTTTVKITVGRPRPDMLSRCQPSPTATNAGFPSYGLSNSSVCTAPVDSREFQDGFRSFPSGHSSTAWAGLGFLSLYLAGKLHLFDRRGHSLKVWISIAPLLGAALIAISRTMDNRHHWQDVLIGSALGALTAWFGYRFYYPDLSSQDSHRPYSPRIPSLNAFTGSEEEDENQSEHSHSSFSGDVENQLIQAHHPKPISLRSPQHHPPKPEATDDISLVSRYSTPTESRDQQPPKLQ</sequence>
<dbReference type="CDD" id="cd03390">
    <property type="entry name" value="PAP2_containing_1_like"/>
    <property type="match status" value="1"/>
</dbReference>
<proteinExistence type="inferred from homology"/>
<gene>
    <name evidence="9" type="ORF">PGTUg99_008665</name>
</gene>
<evidence type="ECO:0000313" key="9">
    <source>
        <dbReference type="EMBL" id="KAA1137171.1"/>
    </source>
</evidence>
<feature type="transmembrane region" description="Helical" evidence="7">
    <location>
        <begin position="251"/>
        <end position="269"/>
    </location>
</feature>
<dbReference type="AlphaFoldDB" id="A0A5B0SGS3"/>
<protein>
    <recommendedName>
        <fullName evidence="8">Phosphatidic acid phosphatase type 2/haloperoxidase domain-containing protein</fullName>
    </recommendedName>
</protein>
<feature type="compositionally biased region" description="Low complexity" evidence="6">
    <location>
        <begin position="51"/>
        <end position="62"/>
    </location>
</feature>
<evidence type="ECO:0000256" key="3">
    <source>
        <dbReference type="ARBA" id="ARBA00022692"/>
    </source>
</evidence>
<feature type="transmembrane region" description="Helical" evidence="7">
    <location>
        <begin position="281"/>
        <end position="299"/>
    </location>
</feature>
<dbReference type="PANTHER" id="PTHR10165">
    <property type="entry name" value="LIPID PHOSPHATE PHOSPHATASE"/>
    <property type="match status" value="1"/>
</dbReference>
<feature type="transmembrane region" description="Helical" evidence="7">
    <location>
        <begin position="95"/>
        <end position="116"/>
    </location>
</feature>
<evidence type="ECO:0000259" key="8">
    <source>
        <dbReference type="SMART" id="SM00014"/>
    </source>
</evidence>
<dbReference type="GO" id="GO:0016020">
    <property type="term" value="C:membrane"/>
    <property type="evidence" value="ECO:0007669"/>
    <property type="project" value="UniProtKB-SubCell"/>
</dbReference>
<dbReference type="SUPFAM" id="SSF48317">
    <property type="entry name" value="Acid phosphatase/Vanadium-dependent haloperoxidase"/>
    <property type="match status" value="1"/>
</dbReference>
<feature type="transmembrane region" description="Helical" evidence="7">
    <location>
        <begin position="145"/>
        <end position="168"/>
    </location>
</feature>
<dbReference type="Pfam" id="PF01569">
    <property type="entry name" value="PAP2"/>
    <property type="match status" value="1"/>
</dbReference>
<dbReference type="PANTHER" id="PTHR10165:SF35">
    <property type="entry name" value="RE23632P"/>
    <property type="match status" value="1"/>
</dbReference>
<dbReference type="GO" id="GO:0006644">
    <property type="term" value="P:phospholipid metabolic process"/>
    <property type="evidence" value="ECO:0007669"/>
    <property type="project" value="InterPro"/>
</dbReference>
<dbReference type="GO" id="GO:0008195">
    <property type="term" value="F:phosphatidate phosphatase activity"/>
    <property type="evidence" value="ECO:0007669"/>
    <property type="project" value="TreeGrafter"/>
</dbReference>
<keyword evidence="3 7" id="KW-0812">Transmembrane</keyword>
<dbReference type="Proteomes" id="UP000325313">
    <property type="component" value="Unassembled WGS sequence"/>
</dbReference>